<sequence length="169" mass="19577">MNNEFKLVEPEQLTDNSFKLVGKDWMLITAGNIEKYNTMTASWGGFGVLWNKKVCFCFVRPSRYTYQFMEENDTFTLSFFEEDYRKALSFCGANSGRDVDKASATGITPVESMSGSVYFEEARLVLECKKLYYQDLDPSHFLDPAIESNYKQNDYHRVYVGEIIQCYAK</sequence>
<dbReference type="InterPro" id="IPR002563">
    <property type="entry name" value="Flavin_Rdtase-like_dom"/>
</dbReference>
<dbReference type="InterPro" id="IPR052174">
    <property type="entry name" value="Flavoredoxin"/>
</dbReference>
<dbReference type="Pfam" id="PF01613">
    <property type="entry name" value="Flavin_Reduct"/>
    <property type="match status" value="1"/>
</dbReference>
<comment type="similarity">
    <text evidence="1">Belongs to the flavoredoxin family.</text>
</comment>
<evidence type="ECO:0000313" key="3">
    <source>
        <dbReference type="EMBL" id="QHA00737.1"/>
    </source>
</evidence>
<dbReference type="Gene3D" id="2.30.110.10">
    <property type="entry name" value="Electron Transport, Fmn-binding Protein, Chain A"/>
    <property type="match status" value="1"/>
</dbReference>
<protein>
    <submittedName>
        <fullName evidence="3">Flavin reductase family protein</fullName>
    </submittedName>
</protein>
<name>A0A857DIH5_9FIRM</name>
<dbReference type="PANTHER" id="PTHR43567:SF5">
    <property type="entry name" value="HYPOTHETICAL CYTOSOLIC PROTEIN"/>
    <property type="match status" value="1"/>
</dbReference>
<dbReference type="PANTHER" id="PTHR43567">
    <property type="entry name" value="FLAVOREDOXIN-RELATED-RELATED"/>
    <property type="match status" value="1"/>
</dbReference>
<accession>A0A857DIH5</accession>
<dbReference type="GO" id="GO:0016646">
    <property type="term" value="F:oxidoreductase activity, acting on the CH-NH group of donors, NAD or NADP as acceptor"/>
    <property type="evidence" value="ECO:0007669"/>
    <property type="project" value="UniProtKB-ARBA"/>
</dbReference>
<feature type="domain" description="Flavin reductase like" evidence="2">
    <location>
        <begin position="26"/>
        <end position="165"/>
    </location>
</feature>
<dbReference type="InterPro" id="IPR012349">
    <property type="entry name" value="Split_barrel_FMN-bd"/>
</dbReference>
<dbReference type="AlphaFoldDB" id="A0A857DIH5"/>
<dbReference type="RefSeq" id="WP_019225962.1">
    <property type="nucleotide sequence ID" value="NZ_CP046996.1"/>
</dbReference>
<evidence type="ECO:0000256" key="1">
    <source>
        <dbReference type="ARBA" id="ARBA00038054"/>
    </source>
</evidence>
<evidence type="ECO:0000259" key="2">
    <source>
        <dbReference type="Pfam" id="PF01613"/>
    </source>
</evidence>
<dbReference type="Proteomes" id="UP000430508">
    <property type="component" value="Chromosome"/>
</dbReference>
<dbReference type="GO" id="GO:0010181">
    <property type="term" value="F:FMN binding"/>
    <property type="evidence" value="ECO:0007669"/>
    <property type="project" value="InterPro"/>
</dbReference>
<evidence type="ECO:0000313" key="4">
    <source>
        <dbReference type="Proteomes" id="UP000430508"/>
    </source>
</evidence>
<reference evidence="3 4" key="1">
    <citation type="submission" date="2019-12" db="EMBL/GenBank/DDBJ databases">
        <title>Sequence classification of anaerobic respiratory reductive dehalogenases: First we see many, then we see few.</title>
        <authorList>
            <person name="Molenda O."/>
            <person name="Puentes Jacome L.A."/>
            <person name="Cao X."/>
            <person name="Nesbo C.L."/>
            <person name="Tang S."/>
            <person name="Morson N."/>
            <person name="Patron J."/>
            <person name="Lomheim L."/>
            <person name="Wishart D.S."/>
            <person name="Edwards E.A."/>
        </authorList>
    </citation>
    <scope>NUCLEOTIDE SEQUENCE [LARGE SCALE GENOMIC DNA]</scope>
    <source>
        <strain evidence="3 4">12DCA</strain>
    </source>
</reference>
<dbReference type="EMBL" id="CP046996">
    <property type="protein sequence ID" value="QHA00737.1"/>
    <property type="molecule type" value="Genomic_DNA"/>
</dbReference>
<gene>
    <name evidence="3" type="ORF">GQ588_08880</name>
</gene>
<proteinExistence type="inferred from homology"/>
<organism evidence="3 4">
    <name type="scientific">Dehalobacter restrictus</name>
    <dbReference type="NCBI Taxonomy" id="55583"/>
    <lineage>
        <taxon>Bacteria</taxon>
        <taxon>Bacillati</taxon>
        <taxon>Bacillota</taxon>
        <taxon>Clostridia</taxon>
        <taxon>Eubacteriales</taxon>
        <taxon>Desulfitobacteriaceae</taxon>
        <taxon>Dehalobacter</taxon>
    </lineage>
</organism>
<dbReference type="SUPFAM" id="SSF50475">
    <property type="entry name" value="FMN-binding split barrel"/>
    <property type="match status" value="1"/>
</dbReference>